<feature type="domain" description="Fe2OG dioxygenase" evidence="6">
    <location>
        <begin position="82"/>
        <end position="181"/>
    </location>
</feature>
<accession>E3SK82</accession>
<dbReference type="OrthoDB" id="16099at10239"/>
<dbReference type="GO" id="GO:0051213">
    <property type="term" value="F:dioxygenase activity"/>
    <property type="evidence" value="ECO:0007669"/>
    <property type="project" value="UniProtKB-KW"/>
</dbReference>
<dbReference type="Gene3D" id="2.60.120.620">
    <property type="entry name" value="q2cbj1_9rhob like domain"/>
    <property type="match status" value="1"/>
</dbReference>
<protein>
    <submittedName>
        <fullName evidence="7">2OG-Fe(II) oxygenase</fullName>
    </submittedName>
</protein>
<evidence type="ECO:0000256" key="3">
    <source>
        <dbReference type="ARBA" id="ARBA00022964"/>
    </source>
</evidence>
<keyword evidence="3" id="KW-0223">Dioxygenase</keyword>
<keyword evidence="4" id="KW-0560">Oxidoreductase</keyword>
<dbReference type="SMART" id="SM00702">
    <property type="entry name" value="P4Hc"/>
    <property type="match status" value="1"/>
</dbReference>
<dbReference type="KEGG" id="vg:10329323"/>
<dbReference type="PROSITE" id="PS51471">
    <property type="entry name" value="FE2OG_OXY"/>
    <property type="match status" value="1"/>
</dbReference>
<evidence type="ECO:0000256" key="5">
    <source>
        <dbReference type="ARBA" id="ARBA00023004"/>
    </source>
</evidence>
<name>E3SK82_9CAUD</name>
<dbReference type="GeneID" id="10329323"/>
<evidence type="ECO:0000256" key="2">
    <source>
        <dbReference type="ARBA" id="ARBA00022723"/>
    </source>
</evidence>
<evidence type="ECO:0000256" key="1">
    <source>
        <dbReference type="ARBA" id="ARBA00001961"/>
    </source>
</evidence>
<dbReference type="Pfam" id="PF13640">
    <property type="entry name" value="2OG-FeII_Oxy_3"/>
    <property type="match status" value="1"/>
</dbReference>
<organism evidence="7 8">
    <name type="scientific">Synechococcus phage S-SSM5</name>
    <dbReference type="NCBI Taxonomy" id="445685"/>
    <lineage>
        <taxon>Viruses</taxon>
        <taxon>Duplodnaviria</taxon>
        <taxon>Heunggongvirae</taxon>
        <taxon>Uroviricota</taxon>
        <taxon>Caudoviricetes</taxon>
        <taxon>Pantevenvirales</taxon>
        <taxon>Kyanoviridae</taxon>
        <taxon>Glaucusvirus</taxon>
        <taxon>Glaucusvirus ssm5</taxon>
    </lineage>
</organism>
<evidence type="ECO:0000256" key="4">
    <source>
        <dbReference type="ARBA" id="ARBA00023002"/>
    </source>
</evidence>
<dbReference type="InterPro" id="IPR005123">
    <property type="entry name" value="Oxoglu/Fe-dep_dioxygenase_dom"/>
</dbReference>
<keyword evidence="8" id="KW-1185">Reference proteome</keyword>
<dbReference type="RefSeq" id="YP_004324645.1">
    <property type="nucleotide sequence ID" value="NC_015289.1"/>
</dbReference>
<evidence type="ECO:0000313" key="7">
    <source>
        <dbReference type="EMBL" id="ADO98028.1"/>
    </source>
</evidence>
<evidence type="ECO:0000259" key="6">
    <source>
        <dbReference type="PROSITE" id="PS51471"/>
    </source>
</evidence>
<evidence type="ECO:0000313" key="8">
    <source>
        <dbReference type="Proteomes" id="UP000006526"/>
    </source>
</evidence>
<reference evidence="7 8" key="1">
    <citation type="journal article" date="2010" name="Environ. Microbiol.">
        <title>Genomic analysis of oceanic cyanobacterial myoviruses compared with T4-like myoviruses from diverse hosts and environments.</title>
        <authorList>
            <person name="Sullivan M.B."/>
            <person name="Huang K.H."/>
            <person name="Ignacio-Espinoza J.C."/>
            <person name="Berlin A.M."/>
            <person name="Kelly L."/>
            <person name="Weigele P.R."/>
            <person name="DeFrancesco A.S."/>
            <person name="Kern S.E."/>
            <person name="Thompson L.R."/>
            <person name="Young S."/>
            <person name="Yandava C."/>
            <person name="Fu R."/>
            <person name="Krastins B."/>
            <person name="Chase M."/>
            <person name="Sarracino D."/>
            <person name="Osburne M.S."/>
            <person name="Henn M.R."/>
            <person name="Chisholm S.W."/>
        </authorList>
    </citation>
    <scope>NUCLEOTIDE SEQUENCE [LARGE SCALE GENOMIC DNA]</scope>
    <source>
        <strain evidence="7">8102-12</strain>
    </source>
</reference>
<sequence length="185" mass="21637">MTWNTMWYDTQIPEELVSLIERECVPYDEKVDVAQVREGVSFKTRDSQTSWIPATNWVGGFCMSYVLKANRENYQYDIEGIDQDEIQYTVYEKGQYYNWHQDATIESVGEDNKLRKLSFILQLSSPDEYQGGNIEMKTTDDNVYLVPRRRGTLIVFDSRTIHRVTEVTGGIRKTLVGWVTGPRWK</sequence>
<dbReference type="GO" id="GO:0031418">
    <property type="term" value="F:L-ascorbic acid binding"/>
    <property type="evidence" value="ECO:0007669"/>
    <property type="project" value="InterPro"/>
</dbReference>
<gene>
    <name evidence="7" type="ORF">SSSM5_042</name>
</gene>
<keyword evidence="2" id="KW-0479">Metal-binding</keyword>
<dbReference type="EMBL" id="GU071097">
    <property type="protein sequence ID" value="ADO98028.1"/>
    <property type="molecule type" value="Genomic_DNA"/>
</dbReference>
<proteinExistence type="predicted"/>
<dbReference type="GO" id="GO:0016705">
    <property type="term" value="F:oxidoreductase activity, acting on paired donors, with incorporation or reduction of molecular oxygen"/>
    <property type="evidence" value="ECO:0007669"/>
    <property type="project" value="InterPro"/>
</dbReference>
<keyword evidence="5" id="KW-0408">Iron</keyword>
<dbReference type="SUPFAM" id="SSF51197">
    <property type="entry name" value="Clavaminate synthase-like"/>
    <property type="match status" value="1"/>
</dbReference>
<comment type="cofactor">
    <cofactor evidence="1">
        <name>L-ascorbate</name>
        <dbReference type="ChEBI" id="CHEBI:38290"/>
    </cofactor>
</comment>
<dbReference type="Proteomes" id="UP000006526">
    <property type="component" value="Segment"/>
</dbReference>
<dbReference type="InterPro" id="IPR006620">
    <property type="entry name" value="Pro_4_hyd_alph"/>
</dbReference>
<dbReference type="InterPro" id="IPR044862">
    <property type="entry name" value="Pro_4_hyd_alph_FE2OG_OXY"/>
</dbReference>
<dbReference type="GO" id="GO:0005506">
    <property type="term" value="F:iron ion binding"/>
    <property type="evidence" value="ECO:0007669"/>
    <property type="project" value="InterPro"/>
</dbReference>